<protein>
    <submittedName>
        <fullName evidence="1">Uncharacterized protein</fullName>
    </submittedName>
</protein>
<reference evidence="1 2" key="1">
    <citation type="submission" date="2020-07" db="EMBL/GenBank/DDBJ databases">
        <title>Sequencing the genomes of 1000 actinobacteria strains.</title>
        <authorList>
            <person name="Klenk H.-P."/>
        </authorList>
    </citation>
    <scope>NUCLEOTIDE SEQUENCE [LARGE SCALE GENOMIC DNA]</scope>
    <source>
        <strain evidence="1 2">DSM 26487</strain>
    </source>
</reference>
<gene>
    <name evidence="1" type="ORF">BJ988_001662</name>
</gene>
<evidence type="ECO:0000313" key="2">
    <source>
        <dbReference type="Proteomes" id="UP000564496"/>
    </source>
</evidence>
<proteinExistence type="predicted"/>
<evidence type="ECO:0000313" key="1">
    <source>
        <dbReference type="EMBL" id="NYI77014.1"/>
    </source>
</evidence>
<organism evidence="1 2">
    <name type="scientific">Nocardioides panzhihuensis</name>
    <dbReference type="NCBI Taxonomy" id="860243"/>
    <lineage>
        <taxon>Bacteria</taxon>
        <taxon>Bacillati</taxon>
        <taxon>Actinomycetota</taxon>
        <taxon>Actinomycetes</taxon>
        <taxon>Propionibacteriales</taxon>
        <taxon>Nocardioidaceae</taxon>
        <taxon>Nocardioides</taxon>
    </lineage>
</organism>
<keyword evidence="2" id="KW-1185">Reference proteome</keyword>
<comment type="caution">
    <text evidence="1">The sequence shown here is derived from an EMBL/GenBank/DDBJ whole genome shotgun (WGS) entry which is preliminary data.</text>
</comment>
<dbReference type="EMBL" id="JACBZR010000001">
    <property type="protein sequence ID" value="NYI77014.1"/>
    <property type="molecule type" value="Genomic_DNA"/>
</dbReference>
<accession>A0A7Z0IRI4</accession>
<dbReference type="Proteomes" id="UP000564496">
    <property type="component" value="Unassembled WGS sequence"/>
</dbReference>
<dbReference type="RefSeq" id="WP_179657600.1">
    <property type="nucleotide sequence ID" value="NZ_JACBZR010000001.1"/>
</dbReference>
<name>A0A7Z0IRI4_9ACTN</name>
<dbReference type="AlphaFoldDB" id="A0A7Z0IRI4"/>
<sequence>MTTSDWTQERVRDLVAHARQEQPRWSWKLSVRPETLAMLDPIPGVLTHPDPGFAPLDILTFDGCELAALDLLWDVVLASAVDAHGFTPNQVVPSYWLDLSTGVVEEWTEEAHTRLTRGT</sequence>